<reference evidence="1 2" key="1">
    <citation type="submission" date="2008-10" db="EMBL/GenBank/DDBJ databases">
        <title>Draft genome sequence of Providencia alcalifaciens (DSM 30120).</title>
        <authorList>
            <person name="Sudarsanam P."/>
            <person name="Ley R."/>
            <person name="Guruge J."/>
            <person name="Turnbaugh P.J."/>
            <person name="Mahowald M."/>
            <person name="Liep D."/>
            <person name="Gordon J."/>
        </authorList>
    </citation>
    <scope>NUCLEOTIDE SEQUENCE [LARGE SCALE GENOMIC DNA]</scope>
    <source>
        <strain evidence="1 2">DSM 30120</strain>
    </source>
</reference>
<accession>B6XBQ1</accession>
<organism evidence="1 2">
    <name type="scientific">Providencia alcalifaciens DSM 30120</name>
    <dbReference type="NCBI Taxonomy" id="520999"/>
    <lineage>
        <taxon>Bacteria</taxon>
        <taxon>Pseudomonadati</taxon>
        <taxon>Pseudomonadota</taxon>
        <taxon>Gammaproteobacteria</taxon>
        <taxon>Enterobacterales</taxon>
        <taxon>Morganellaceae</taxon>
        <taxon>Providencia</taxon>
    </lineage>
</organism>
<sequence length="151" mass="16768">MTDYMYRQGIDLIKAMRGYDNFTVKMLVSGCAISPHSAPRLLEVMSELGCVKFIGKFNRNSKGAIANHYRVTPYAVTKLKKAKSECDRKKLDKYVAKKTKVQSVANHSVEVSKKKKQDSLGEMIVVKKACVDGLGSSLLMHLDKLLAGVRA</sequence>
<dbReference type="GeneID" id="57294409"/>
<proteinExistence type="predicted"/>
<dbReference type="RefSeq" id="WP_006657733.1">
    <property type="nucleotide sequence ID" value="NZ_ABXW01000014.1"/>
</dbReference>
<reference evidence="1 2" key="2">
    <citation type="submission" date="2008-10" db="EMBL/GenBank/DDBJ databases">
        <authorList>
            <person name="Fulton L."/>
            <person name="Clifton S."/>
            <person name="Fulton B."/>
            <person name="Xu J."/>
            <person name="Minx P."/>
            <person name="Pepin K.H."/>
            <person name="Johnson M."/>
            <person name="Bhonagiri V."/>
            <person name="Nash W.E."/>
            <person name="Mardis E.R."/>
            <person name="Wilson R.K."/>
        </authorList>
    </citation>
    <scope>NUCLEOTIDE SEQUENCE [LARGE SCALE GENOMIC DNA]</scope>
    <source>
        <strain evidence="1 2">DSM 30120</strain>
    </source>
</reference>
<dbReference type="Proteomes" id="UP000003729">
    <property type="component" value="Unassembled WGS sequence"/>
</dbReference>
<dbReference type="EMBL" id="ABXW01000014">
    <property type="protein sequence ID" value="EEB47053.1"/>
    <property type="molecule type" value="Genomic_DNA"/>
</dbReference>
<dbReference type="AlphaFoldDB" id="B6XBQ1"/>
<dbReference type="eggNOG" id="ENOG5031J1I">
    <property type="taxonomic scope" value="Bacteria"/>
</dbReference>
<comment type="caution">
    <text evidence="1">The sequence shown here is derived from an EMBL/GenBank/DDBJ whole genome shotgun (WGS) entry which is preliminary data.</text>
</comment>
<gene>
    <name evidence="1" type="ORF">PROVALCAL_00762</name>
</gene>
<protein>
    <submittedName>
        <fullName evidence="1">Uncharacterized protein</fullName>
    </submittedName>
</protein>
<name>B6XBQ1_9GAMM</name>
<evidence type="ECO:0000313" key="2">
    <source>
        <dbReference type="Proteomes" id="UP000003729"/>
    </source>
</evidence>
<evidence type="ECO:0000313" key="1">
    <source>
        <dbReference type="EMBL" id="EEB47053.1"/>
    </source>
</evidence>